<proteinExistence type="predicted"/>
<sequence>MPQVSRQVELGRSGSVPEVMVKWEGHPVPAPIVYHRTSSMVAYADINGPDDLLNDAWHDIVGCALSAAGAATLAAIFAGPVGALPAFKAVFSPCLVTKMQVRAAEVQVALSTQQKANEDWHR</sequence>
<dbReference type="AlphaFoldDB" id="A0A810C3A8"/>
<evidence type="ECO:0000313" key="1">
    <source>
        <dbReference type="EMBL" id="BCE83798.1"/>
    </source>
</evidence>
<gene>
    <name evidence="1" type="ORF">XF9B_52190</name>
</gene>
<dbReference type="EMBL" id="AP023098">
    <property type="protein sequence ID" value="BCE83798.1"/>
    <property type="molecule type" value="Genomic_DNA"/>
</dbReference>
<name>A0A810C3A8_9BRAD</name>
<organism evidence="1">
    <name type="scientific">Bradyrhizobium diazoefficiens</name>
    <dbReference type="NCBI Taxonomy" id="1355477"/>
    <lineage>
        <taxon>Bacteria</taxon>
        <taxon>Pseudomonadati</taxon>
        <taxon>Pseudomonadota</taxon>
        <taxon>Alphaproteobacteria</taxon>
        <taxon>Hyphomicrobiales</taxon>
        <taxon>Nitrobacteraceae</taxon>
        <taxon>Bradyrhizobium</taxon>
    </lineage>
</organism>
<accession>A0A810C3A8</accession>
<protein>
    <submittedName>
        <fullName evidence="1">Uncharacterized protein</fullName>
    </submittedName>
</protein>
<reference evidence="1" key="1">
    <citation type="submission" date="2020-05" db="EMBL/GenBank/DDBJ databases">
        <title>Complete genome sequence of Bradyrhizobium diazoefficiens XF9 isolated from soybean nodule.</title>
        <authorList>
            <person name="Noda R."/>
            <person name="Kakizaki K."/>
            <person name="Minamisawa K."/>
        </authorList>
    </citation>
    <scope>NUCLEOTIDE SEQUENCE</scope>
    <source>
        <strain evidence="1">XF9</strain>
    </source>
</reference>